<comment type="caution">
    <text evidence="1">The sequence shown here is derived from an EMBL/GenBank/DDBJ whole genome shotgun (WGS) entry which is preliminary data.</text>
</comment>
<name>A0AA40GFP1_9HYME</name>
<feature type="non-terminal residue" evidence="1">
    <location>
        <position position="1"/>
    </location>
</feature>
<evidence type="ECO:0000313" key="2">
    <source>
        <dbReference type="Proteomes" id="UP001177670"/>
    </source>
</evidence>
<proteinExistence type="predicted"/>
<reference evidence="1" key="1">
    <citation type="submission" date="2021-10" db="EMBL/GenBank/DDBJ databases">
        <title>Melipona bicolor Genome sequencing and assembly.</title>
        <authorList>
            <person name="Araujo N.S."/>
            <person name="Arias M.C."/>
        </authorList>
    </citation>
    <scope>NUCLEOTIDE SEQUENCE</scope>
    <source>
        <strain evidence="1">USP_2M_L1-L4_2017</strain>
        <tissue evidence="1">Whole body</tissue>
    </source>
</reference>
<gene>
    <name evidence="1" type="ORF">K0M31_001044</name>
</gene>
<sequence>SEFEPAPKGMSEPTTLYILITPVLKANKVLGRIAAFVRLAQPRERAIGIPRNQCTANDGLALTEG</sequence>
<dbReference type="Proteomes" id="UP001177670">
    <property type="component" value="Unassembled WGS sequence"/>
</dbReference>
<organism evidence="1 2">
    <name type="scientific">Melipona bicolor</name>
    <dbReference type="NCBI Taxonomy" id="60889"/>
    <lineage>
        <taxon>Eukaryota</taxon>
        <taxon>Metazoa</taxon>
        <taxon>Ecdysozoa</taxon>
        <taxon>Arthropoda</taxon>
        <taxon>Hexapoda</taxon>
        <taxon>Insecta</taxon>
        <taxon>Pterygota</taxon>
        <taxon>Neoptera</taxon>
        <taxon>Endopterygota</taxon>
        <taxon>Hymenoptera</taxon>
        <taxon>Apocrita</taxon>
        <taxon>Aculeata</taxon>
        <taxon>Apoidea</taxon>
        <taxon>Anthophila</taxon>
        <taxon>Apidae</taxon>
        <taxon>Melipona</taxon>
    </lineage>
</organism>
<protein>
    <submittedName>
        <fullName evidence="1">Uncharacterized protein</fullName>
    </submittedName>
</protein>
<dbReference type="EMBL" id="JAHYIQ010000001">
    <property type="protein sequence ID" value="KAK1136494.1"/>
    <property type="molecule type" value="Genomic_DNA"/>
</dbReference>
<keyword evidence="2" id="KW-1185">Reference proteome</keyword>
<accession>A0AA40GFP1</accession>
<evidence type="ECO:0000313" key="1">
    <source>
        <dbReference type="EMBL" id="KAK1136494.1"/>
    </source>
</evidence>
<dbReference type="AlphaFoldDB" id="A0AA40GFP1"/>